<dbReference type="RefSeq" id="WP_042801438.1">
    <property type="nucleotide sequence ID" value="NZ_AVSP01000004.1"/>
</dbReference>
<keyword evidence="15" id="KW-1185">Reference proteome</keyword>
<evidence type="ECO:0000256" key="10">
    <source>
        <dbReference type="PIRNR" id="PIRNR000804"/>
    </source>
</evidence>
<reference evidence="14 15" key="1">
    <citation type="journal article" date="2014" name="Genome Announc.">
        <title>Genome Sequence of a Presumptive Mannheimia haemolytica Strain with an A1/A6-Cross-Reactive Serotype from a White-Tailed Deer (Odocoileus virginianus).</title>
        <authorList>
            <person name="Lawrence P.K."/>
            <person name="Bey R.F."/>
            <person name="Wiener B."/>
            <person name="Kittichotirat W."/>
            <person name="Bumgarner R.E."/>
        </authorList>
    </citation>
    <scope>NUCLEOTIDE SEQUENCE [LARGE SCALE GENOMIC DNA]</scope>
    <source>
        <strain evidence="14 15">PKL10</strain>
    </source>
</reference>
<evidence type="ECO:0000256" key="5">
    <source>
        <dbReference type="ARBA" id="ARBA00022679"/>
    </source>
</evidence>
<evidence type="ECO:0000313" key="14">
    <source>
        <dbReference type="EMBL" id="EXI63163.1"/>
    </source>
</evidence>
<accession>A0A011M0X6</accession>
<evidence type="ECO:0000313" key="15">
    <source>
        <dbReference type="Proteomes" id="UP000054123"/>
    </source>
</evidence>
<dbReference type="GO" id="GO:0006271">
    <property type="term" value="P:DNA strand elongation involved in DNA replication"/>
    <property type="evidence" value="ECO:0007669"/>
    <property type="project" value="TreeGrafter"/>
</dbReference>
<dbReference type="SMART" id="SM00480">
    <property type="entry name" value="POL3Bc"/>
    <property type="match status" value="1"/>
</dbReference>
<name>A0A011M0X6_9PAST</name>
<dbReference type="PATRIC" id="fig|1450449.3.peg.324"/>
<comment type="caution">
    <text evidence="14">The sequence shown here is derived from an EMBL/GenBank/DDBJ whole genome shotgun (WGS) entry which is preliminary data.</text>
</comment>
<dbReference type="Gene3D" id="3.10.150.10">
    <property type="entry name" value="DNA Polymerase III, subunit A, domain 2"/>
    <property type="match status" value="1"/>
</dbReference>
<keyword evidence="6 10" id="KW-0548">Nucleotidyltransferase</keyword>
<evidence type="ECO:0000259" key="11">
    <source>
        <dbReference type="Pfam" id="PF00712"/>
    </source>
</evidence>
<gene>
    <name evidence="14" type="ORF">AK33_01825</name>
</gene>
<feature type="domain" description="DNA polymerase III beta sliding clamp N-terminal" evidence="11">
    <location>
        <begin position="1"/>
        <end position="120"/>
    </location>
</feature>
<dbReference type="InterPro" id="IPR001001">
    <property type="entry name" value="DNA_polIII_beta"/>
</dbReference>
<sequence length="367" mass="40976">MQITITREQLLKPLQQACSVLSSRPTLPVINNLLLEVDGDRLSLTGTDLEVELTTQAQLLQAVDFSGKFTIPAKKFLDISKSLPDDSVLSVLFEEDKAIIKAGRSKFSLATLPASDYPNLMDWKPEVDFSIEQSTLARLIEATQFSMANQDARYFLNGMKFETEGNLLRTVATDGHRLAVCTMALNQELLTHSVIVPRKAVLELSRLVSTSGETVRLEIGSSNIRITMNGIVFTSKLIDGRFPDYRRVLPRNADRILEADTETLKRALMRAAILSNEKFRGVRLTLSNNLLKITANNPEQEEAEETVDVAYDSPEMEVGFNVSYVLDVLNTLKCQRVRFSLVDSSSSCLIEDCDNSSAEYVIMPMRL</sequence>
<dbReference type="GO" id="GO:0003677">
    <property type="term" value="F:DNA binding"/>
    <property type="evidence" value="ECO:0007669"/>
    <property type="project" value="UniProtKB-UniRule"/>
</dbReference>
<evidence type="ECO:0000256" key="4">
    <source>
        <dbReference type="ARBA" id="ARBA00022490"/>
    </source>
</evidence>
<evidence type="ECO:0000256" key="3">
    <source>
        <dbReference type="ARBA" id="ARBA00021035"/>
    </source>
</evidence>
<organism evidence="14 15">
    <name type="scientific">Mannheimia granulomatis</name>
    <dbReference type="NCBI Taxonomy" id="85402"/>
    <lineage>
        <taxon>Bacteria</taxon>
        <taxon>Pseudomonadati</taxon>
        <taxon>Pseudomonadota</taxon>
        <taxon>Gammaproteobacteria</taxon>
        <taxon>Pasteurellales</taxon>
        <taxon>Pasteurellaceae</taxon>
        <taxon>Mannheimia</taxon>
    </lineage>
</organism>
<comment type="function">
    <text evidence="10">Confers DNA tethering and processivity to DNA polymerases and other proteins. Acts as a clamp, forming a ring around DNA (a reaction catalyzed by the clamp-loading complex) which diffuses in an ATP-independent manner freely and bidirectionally along dsDNA. Initially characterized for its ability to contact the catalytic subunit of DNA polymerase III (Pol III), a complex, multichain enzyme responsible for most of the replicative synthesis in bacteria; Pol III exhibits 3'-5' exonuclease proofreading activity. The beta chain is required for initiation of replication as well as for processivity of DNA replication.</text>
</comment>
<dbReference type="AlphaFoldDB" id="A0A011M0X6"/>
<feature type="domain" description="DNA polymerase III beta sliding clamp central" evidence="12">
    <location>
        <begin position="131"/>
        <end position="244"/>
    </location>
</feature>
<dbReference type="InterPro" id="IPR022635">
    <property type="entry name" value="DNA_polIII_beta_C"/>
</dbReference>
<keyword evidence="8 10" id="KW-0239">DNA-directed DNA polymerase</keyword>
<dbReference type="CDD" id="cd00140">
    <property type="entry name" value="beta_clamp"/>
    <property type="match status" value="1"/>
</dbReference>
<comment type="similarity">
    <text evidence="2 10">Belongs to the beta sliding clamp family.</text>
</comment>
<evidence type="ECO:0000256" key="1">
    <source>
        <dbReference type="ARBA" id="ARBA00004496"/>
    </source>
</evidence>
<evidence type="ECO:0000256" key="8">
    <source>
        <dbReference type="ARBA" id="ARBA00022932"/>
    </source>
</evidence>
<dbReference type="PANTHER" id="PTHR30478">
    <property type="entry name" value="DNA POLYMERASE III SUBUNIT BETA"/>
    <property type="match status" value="1"/>
</dbReference>
<comment type="subcellular location">
    <subcellularLocation>
        <location evidence="1 10">Cytoplasm</location>
    </subcellularLocation>
</comment>
<dbReference type="GO" id="GO:0008408">
    <property type="term" value="F:3'-5' exonuclease activity"/>
    <property type="evidence" value="ECO:0007669"/>
    <property type="project" value="InterPro"/>
</dbReference>
<dbReference type="InterPro" id="IPR046938">
    <property type="entry name" value="DNA_clamp_sf"/>
</dbReference>
<dbReference type="SUPFAM" id="SSF55979">
    <property type="entry name" value="DNA clamp"/>
    <property type="match status" value="3"/>
</dbReference>
<dbReference type="GO" id="GO:0009360">
    <property type="term" value="C:DNA polymerase III complex"/>
    <property type="evidence" value="ECO:0007669"/>
    <property type="project" value="InterPro"/>
</dbReference>
<dbReference type="EMBL" id="JANJ01000001">
    <property type="protein sequence ID" value="EXI63163.1"/>
    <property type="molecule type" value="Genomic_DNA"/>
</dbReference>
<dbReference type="Proteomes" id="UP000054123">
    <property type="component" value="Unassembled WGS sequence"/>
</dbReference>
<dbReference type="GO" id="GO:0005737">
    <property type="term" value="C:cytoplasm"/>
    <property type="evidence" value="ECO:0007669"/>
    <property type="project" value="UniProtKB-SubCell"/>
</dbReference>
<keyword evidence="4 10" id="KW-0963">Cytoplasm</keyword>
<dbReference type="Gene3D" id="3.70.10.10">
    <property type="match status" value="1"/>
</dbReference>
<dbReference type="OrthoDB" id="8421503at2"/>
<keyword evidence="5 10" id="KW-0808">Transferase</keyword>
<evidence type="ECO:0000259" key="13">
    <source>
        <dbReference type="Pfam" id="PF02768"/>
    </source>
</evidence>
<evidence type="ECO:0000256" key="9">
    <source>
        <dbReference type="ARBA" id="ARBA00023125"/>
    </source>
</evidence>
<proteinExistence type="inferred from homology"/>
<evidence type="ECO:0000259" key="12">
    <source>
        <dbReference type="Pfam" id="PF02767"/>
    </source>
</evidence>
<keyword evidence="7 10" id="KW-0235">DNA replication</keyword>
<dbReference type="NCBIfam" id="TIGR00663">
    <property type="entry name" value="dnan"/>
    <property type="match status" value="1"/>
</dbReference>
<dbReference type="Pfam" id="PF00712">
    <property type="entry name" value="DNA_pol3_beta"/>
    <property type="match status" value="1"/>
</dbReference>
<evidence type="ECO:0000256" key="6">
    <source>
        <dbReference type="ARBA" id="ARBA00022695"/>
    </source>
</evidence>
<protein>
    <recommendedName>
        <fullName evidence="3 10">Beta sliding clamp</fullName>
    </recommendedName>
</protein>
<keyword evidence="9" id="KW-0238">DNA-binding</keyword>
<comment type="subunit">
    <text evidence="10">Forms a ring-shaped head-to-tail homodimer around DNA.</text>
</comment>
<dbReference type="InterPro" id="IPR022634">
    <property type="entry name" value="DNA_polIII_beta_N"/>
</dbReference>
<dbReference type="GO" id="GO:0003887">
    <property type="term" value="F:DNA-directed DNA polymerase activity"/>
    <property type="evidence" value="ECO:0007669"/>
    <property type="project" value="UniProtKB-UniRule"/>
</dbReference>
<dbReference type="STRING" id="1122190.GCA_000621105_00162"/>
<dbReference type="Pfam" id="PF02767">
    <property type="entry name" value="DNA_pol3_beta_2"/>
    <property type="match status" value="1"/>
</dbReference>
<feature type="domain" description="DNA polymerase III beta sliding clamp C-terminal" evidence="13">
    <location>
        <begin position="246"/>
        <end position="366"/>
    </location>
</feature>
<dbReference type="PIRSF" id="PIRSF000804">
    <property type="entry name" value="DNA_pol_III_b"/>
    <property type="match status" value="1"/>
</dbReference>
<evidence type="ECO:0000256" key="7">
    <source>
        <dbReference type="ARBA" id="ARBA00022705"/>
    </source>
</evidence>
<evidence type="ECO:0000256" key="2">
    <source>
        <dbReference type="ARBA" id="ARBA00010752"/>
    </source>
</evidence>
<dbReference type="PANTHER" id="PTHR30478:SF0">
    <property type="entry name" value="BETA SLIDING CLAMP"/>
    <property type="match status" value="1"/>
</dbReference>
<dbReference type="InterPro" id="IPR022637">
    <property type="entry name" value="DNA_polIII_beta_cen"/>
</dbReference>
<dbReference type="Pfam" id="PF02768">
    <property type="entry name" value="DNA_pol3_beta_3"/>
    <property type="match status" value="1"/>
</dbReference>